<dbReference type="SUPFAM" id="SSF46689">
    <property type="entry name" value="Homeodomain-like"/>
    <property type="match status" value="1"/>
</dbReference>
<dbReference type="OrthoDB" id="2143914at2759"/>
<sequence length="311" mass="36035">MGRRPCCTKEGLNRGAWSAREDNILINYVKAHGEGKWRDVPERAGLKRCGKSCRLRWLNYLRPDIKRGNISVEEEELIIRLHKLLGNRWSLIAGRIPGRTDNEIKNYWNTHLSRRIMQDGYKILQDSYNKQLITDDDEGSRSEFIQGTGQETHDDHSVVRTKEMRCSNAFIPKQLDIEMEKNASTLVIPDWGSDQIRSSLAQQEDNSDENFLMDYVVNDLLMSDHKLSCLDSHQDKELNECENMVDGEMDHHAKNNYIMPSCCEDFLVSGHDQAMRENWRPQTEPNSQPNDALDLKTLTSLLNLEDEWIIS</sequence>
<evidence type="ECO:0000313" key="5">
    <source>
        <dbReference type="Proteomes" id="UP000235220"/>
    </source>
</evidence>
<evidence type="ECO:0000256" key="3">
    <source>
        <dbReference type="ARBA" id="ARBA00023125"/>
    </source>
</evidence>
<gene>
    <name evidence="6" type="primary">LOC109008746</name>
</gene>
<dbReference type="FunFam" id="1.10.10.60:FF:000001">
    <property type="entry name" value="MYB-related transcription factor"/>
    <property type="match status" value="1"/>
</dbReference>
<keyword evidence="2" id="KW-0677">Repeat</keyword>
<dbReference type="GO" id="GO:0006355">
    <property type="term" value="P:regulation of DNA-templated transcription"/>
    <property type="evidence" value="ECO:0000318"/>
    <property type="project" value="GO_Central"/>
</dbReference>
<proteinExistence type="predicted"/>
<dbReference type="AlphaFoldDB" id="A0A2I4GKT6"/>
<dbReference type="InterPro" id="IPR015495">
    <property type="entry name" value="Myb_TF_plants"/>
</dbReference>
<evidence type="ECO:0000256" key="4">
    <source>
        <dbReference type="ARBA" id="ARBA00023242"/>
    </source>
</evidence>
<dbReference type="GeneID" id="109008746"/>
<dbReference type="Pfam" id="PF00249">
    <property type="entry name" value="Myb_DNA-binding"/>
    <property type="match status" value="2"/>
</dbReference>
<dbReference type="SMART" id="SM00717">
    <property type="entry name" value="SANT"/>
    <property type="match status" value="2"/>
</dbReference>
<dbReference type="Gramene" id="Jr01_25780_p1">
    <property type="protein sequence ID" value="cds.Jr01_25780_p1"/>
    <property type="gene ID" value="Jr01_25780"/>
</dbReference>
<dbReference type="GO" id="GO:0000987">
    <property type="term" value="F:cis-regulatory region sequence-specific DNA binding"/>
    <property type="evidence" value="ECO:0000318"/>
    <property type="project" value="GO_Central"/>
</dbReference>
<comment type="subcellular location">
    <subcellularLocation>
        <location evidence="1">Nucleus</location>
    </subcellularLocation>
</comment>
<evidence type="ECO:0000256" key="2">
    <source>
        <dbReference type="ARBA" id="ARBA00022737"/>
    </source>
</evidence>
<dbReference type="RefSeq" id="XP_018844509.1">
    <property type="nucleotide sequence ID" value="XM_018988964.2"/>
</dbReference>
<dbReference type="Proteomes" id="UP000235220">
    <property type="component" value="Chromosome 1"/>
</dbReference>
<dbReference type="PANTHER" id="PTHR47999">
    <property type="entry name" value="TRANSCRIPTION FACTOR MYB8-RELATED-RELATED"/>
    <property type="match status" value="1"/>
</dbReference>
<dbReference type="InterPro" id="IPR017930">
    <property type="entry name" value="Myb_dom"/>
</dbReference>
<accession>A0A2I4GKT6</accession>
<dbReference type="InterPro" id="IPR009057">
    <property type="entry name" value="Homeodomain-like_sf"/>
</dbReference>
<evidence type="ECO:0000256" key="1">
    <source>
        <dbReference type="ARBA" id="ARBA00004123"/>
    </source>
</evidence>
<dbReference type="CDD" id="cd00167">
    <property type="entry name" value="SANT"/>
    <property type="match status" value="2"/>
</dbReference>
<evidence type="ECO:0000313" key="6">
    <source>
        <dbReference type="RefSeq" id="XP_018844509.1"/>
    </source>
</evidence>
<dbReference type="GO" id="GO:0005634">
    <property type="term" value="C:nucleus"/>
    <property type="evidence" value="ECO:0000318"/>
    <property type="project" value="GO_Central"/>
</dbReference>
<dbReference type="KEGG" id="jre:109008746"/>
<organism evidence="5 6">
    <name type="scientific">Juglans regia</name>
    <name type="common">English walnut</name>
    <dbReference type="NCBI Taxonomy" id="51240"/>
    <lineage>
        <taxon>Eukaryota</taxon>
        <taxon>Viridiplantae</taxon>
        <taxon>Streptophyta</taxon>
        <taxon>Embryophyta</taxon>
        <taxon>Tracheophyta</taxon>
        <taxon>Spermatophyta</taxon>
        <taxon>Magnoliopsida</taxon>
        <taxon>eudicotyledons</taxon>
        <taxon>Gunneridae</taxon>
        <taxon>Pentapetalae</taxon>
        <taxon>rosids</taxon>
        <taxon>fabids</taxon>
        <taxon>Fagales</taxon>
        <taxon>Juglandaceae</taxon>
        <taxon>Juglans</taxon>
    </lineage>
</organism>
<dbReference type="PROSITE" id="PS50090">
    <property type="entry name" value="MYB_LIKE"/>
    <property type="match status" value="2"/>
</dbReference>
<protein>
    <submittedName>
        <fullName evidence="6">Transcription factor MYB1-like</fullName>
    </submittedName>
</protein>
<reference evidence="6" key="1">
    <citation type="submission" date="2025-08" db="UniProtKB">
        <authorList>
            <consortium name="RefSeq"/>
        </authorList>
    </citation>
    <scope>IDENTIFICATION</scope>
    <source>
        <tissue evidence="6">Leaves</tissue>
    </source>
</reference>
<keyword evidence="3" id="KW-0238">DNA-binding</keyword>
<keyword evidence="4" id="KW-0539">Nucleus</keyword>
<name>A0A2I4GKT6_JUGRE</name>
<dbReference type="Gene3D" id="1.10.10.60">
    <property type="entry name" value="Homeodomain-like"/>
    <property type="match status" value="2"/>
</dbReference>
<dbReference type="PROSITE" id="PS51294">
    <property type="entry name" value="HTH_MYB"/>
    <property type="match status" value="2"/>
</dbReference>
<dbReference type="STRING" id="51240.A0A2I4GKT6"/>
<dbReference type="PANTHER" id="PTHR47999:SF96">
    <property type="entry name" value="TRANSCRIPTION REPRESSOR MYB6-LIKE"/>
    <property type="match status" value="1"/>
</dbReference>
<dbReference type="InterPro" id="IPR001005">
    <property type="entry name" value="SANT/Myb"/>
</dbReference>
<keyword evidence="5" id="KW-1185">Reference proteome</keyword>